<protein>
    <recommendedName>
        <fullName evidence="3">F-box domain-containing protein</fullName>
    </recommendedName>
</protein>
<organism evidence="1 2">
    <name type="scientific">Orchesella dallaii</name>
    <dbReference type="NCBI Taxonomy" id="48710"/>
    <lineage>
        <taxon>Eukaryota</taxon>
        <taxon>Metazoa</taxon>
        <taxon>Ecdysozoa</taxon>
        <taxon>Arthropoda</taxon>
        <taxon>Hexapoda</taxon>
        <taxon>Collembola</taxon>
        <taxon>Entomobryomorpha</taxon>
        <taxon>Entomobryoidea</taxon>
        <taxon>Orchesellidae</taxon>
        <taxon>Orchesellinae</taxon>
        <taxon>Orchesella</taxon>
    </lineage>
</organism>
<name>A0ABP1RPS8_9HEXA</name>
<keyword evidence="2" id="KW-1185">Reference proteome</keyword>
<evidence type="ECO:0008006" key="3">
    <source>
        <dbReference type="Google" id="ProtNLM"/>
    </source>
</evidence>
<dbReference type="EMBL" id="CAXLJM020000092">
    <property type="protein sequence ID" value="CAL8132447.1"/>
    <property type="molecule type" value="Genomic_DNA"/>
</dbReference>
<dbReference type="Proteomes" id="UP001642540">
    <property type="component" value="Unassembled WGS sequence"/>
</dbReference>
<sequence length="498" mass="57151">MNITPKKKTRTNTKNPTLAASLSEAPVRVSFATSGESRTSVPVSKTLDDLQPELLEIIFANLCDDDDNDDSYSKALMKCRAVNQRWKSIVEGMMVRACRPSYLSIQPTYQLEKHLQYPIIPSIVTLTHNQNNNVNFARGACPKFIVSQGRRSPSNPFPSRSLCIMANSQYHFSDWIATATYQGYPTSGFMSNFGHQLTYLTISRPSCCLWWTPRICVIDLIHILRRTPNLNGFVMENIEVLQSKPASRRRQGLPPLPDLTSLKIRHCEEVDPDDQELFDGIPFSSWLLKAYSKQLTCLEVENEIYNALTFETYPKLRELQFGKLNLMSMLPSDKLPLRRLIIKDVVNLQDTPNPFMKLATFFHNFENTLEHLELPYLTDFEDLENDMNLASMGSKKALSRNGPVLFSKLKVLGFSGRNDANKWELLKDYVFLKFKELETLEVVGSGLVFPIAYASETNLIVWMQKVHVADRCWEAHHKLKRIRCFPDIFGSKHLWERL</sequence>
<comment type="caution">
    <text evidence="1">The sequence shown here is derived from an EMBL/GenBank/DDBJ whole genome shotgun (WGS) entry which is preliminary data.</text>
</comment>
<evidence type="ECO:0000313" key="2">
    <source>
        <dbReference type="Proteomes" id="UP001642540"/>
    </source>
</evidence>
<reference evidence="1 2" key="1">
    <citation type="submission" date="2024-08" db="EMBL/GenBank/DDBJ databases">
        <authorList>
            <person name="Cucini C."/>
            <person name="Frati F."/>
        </authorList>
    </citation>
    <scope>NUCLEOTIDE SEQUENCE [LARGE SCALE GENOMIC DNA]</scope>
</reference>
<accession>A0ABP1RPS8</accession>
<proteinExistence type="predicted"/>
<evidence type="ECO:0000313" key="1">
    <source>
        <dbReference type="EMBL" id="CAL8132447.1"/>
    </source>
</evidence>
<gene>
    <name evidence="1" type="ORF">ODALV1_LOCUS24618</name>
</gene>